<feature type="chain" id="PRO_5040796920" evidence="6">
    <location>
        <begin position="21"/>
        <end position="522"/>
    </location>
</feature>
<keyword evidence="8" id="KW-1185">Reference proteome</keyword>
<evidence type="ECO:0000256" key="3">
    <source>
        <dbReference type="ARBA" id="ARBA00023180"/>
    </source>
</evidence>
<evidence type="ECO:0000256" key="4">
    <source>
        <dbReference type="SAM" id="MobiDB-lite"/>
    </source>
</evidence>
<feature type="transmembrane region" description="Helical" evidence="5">
    <location>
        <begin position="474"/>
        <end position="498"/>
    </location>
</feature>
<dbReference type="GeneID" id="106052144"/>
<reference evidence="9" key="1">
    <citation type="submission" date="2025-08" db="UniProtKB">
        <authorList>
            <consortium name="RefSeq"/>
        </authorList>
    </citation>
    <scope>IDENTIFICATION</scope>
</reference>
<evidence type="ECO:0000313" key="9">
    <source>
        <dbReference type="RefSeq" id="XP_013062891.2"/>
    </source>
</evidence>
<sequence length="522" mass="55344">MNKMESGFIYVILAAVTSLAFPADDQSCMSAISDPVAVFGQDNATNSTPIAETKGETTQTCTNKCCQSETCNVVIFRASEQEADSMCQLFYCQPIKSCSFRVEVGVSLFLRNADTTLGTATTLDVDTTTSVSTDTTLGQDTPLYTNTTTAQTLDATLSYATSDSANISAAVSDTSTASSSLSNTTPLGQDTPLYTNTTTAQTLDATLSYATSDSVNISAAVSDTSTASSSVSNTAPLADNISATHVTSSSAPGNQSLTPEELSTASTNQYVNSSAITQAVVMTTIETFGGATMTMSQLVSDVTNETSTSTSTLPTTLTDSVTGQALTDKTYSDSTTTVSTNSDTRTSISTPLSQSTENTTPLPTRALTSTSTELDTTTLVQVSSTDSNTNLDPNQTEENEVVAFTEWPPNNTSTAIITDVAQGIKETSNSDFNSRLNTTRGNSLIEKNSPFTEQKGDYTNSTLTLTGDKDSREAMVVILVCTLTFGCVFLLVVVGILSRRIYEGYQKRHYSRLDYLINGMYY</sequence>
<proteinExistence type="predicted"/>
<organism evidence="8 9">
    <name type="scientific">Biomphalaria glabrata</name>
    <name type="common">Bloodfluke planorb</name>
    <name type="synonym">Freshwater snail</name>
    <dbReference type="NCBI Taxonomy" id="6526"/>
    <lineage>
        <taxon>Eukaryota</taxon>
        <taxon>Metazoa</taxon>
        <taxon>Spiralia</taxon>
        <taxon>Lophotrochozoa</taxon>
        <taxon>Mollusca</taxon>
        <taxon>Gastropoda</taxon>
        <taxon>Heterobranchia</taxon>
        <taxon>Euthyneura</taxon>
        <taxon>Panpulmonata</taxon>
        <taxon>Hygrophila</taxon>
        <taxon>Lymnaeoidea</taxon>
        <taxon>Planorbidae</taxon>
        <taxon>Biomphalaria</taxon>
    </lineage>
</organism>
<name>A0A9U8DV59_BIOGL</name>
<accession>A0A9U8DV59</accession>
<keyword evidence="5" id="KW-0812">Transmembrane</keyword>
<dbReference type="KEGG" id="bgt:106052144"/>
<dbReference type="Proteomes" id="UP001165740">
    <property type="component" value="Chromosome 6"/>
</dbReference>
<dbReference type="AlphaFoldDB" id="A0A9U8DV59"/>
<protein>
    <submittedName>
        <fullName evidence="9">Serine-rich adhesin for platelets-like isoform X1</fullName>
    </submittedName>
</protein>
<evidence type="ECO:0000256" key="1">
    <source>
        <dbReference type="ARBA" id="ARBA00004370"/>
    </source>
</evidence>
<keyword evidence="5" id="KW-1133">Transmembrane helix</keyword>
<feature type="domain" description="MANSC" evidence="7">
    <location>
        <begin position="51"/>
        <end position="102"/>
    </location>
</feature>
<dbReference type="OrthoDB" id="10071013at2759"/>
<feature type="compositionally biased region" description="Polar residues" evidence="4">
    <location>
        <begin position="348"/>
        <end position="362"/>
    </location>
</feature>
<evidence type="ECO:0000313" key="8">
    <source>
        <dbReference type="Proteomes" id="UP001165740"/>
    </source>
</evidence>
<keyword evidence="6" id="KW-0732">Signal</keyword>
<feature type="region of interest" description="Disordered" evidence="4">
    <location>
        <begin position="330"/>
        <end position="365"/>
    </location>
</feature>
<keyword evidence="2 5" id="KW-0472">Membrane</keyword>
<evidence type="ECO:0000256" key="6">
    <source>
        <dbReference type="SAM" id="SignalP"/>
    </source>
</evidence>
<feature type="region of interest" description="Disordered" evidence="4">
    <location>
        <begin position="245"/>
        <end position="264"/>
    </location>
</feature>
<evidence type="ECO:0000256" key="5">
    <source>
        <dbReference type="SAM" id="Phobius"/>
    </source>
</evidence>
<dbReference type="InterPro" id="IPR013980">
    <property type="entry name" value="MANSC_dom"/>
</dbReference>
<dbReference type="Pfam" id="PF07502">
    <property type="entry name" value="MANEC"/>
    <property type="match status" value="1"/>
</dbReference>
<dbReference type="RefSeq" id="XP_013062891.2">
    <property type="nucleotide sequence ID" value="XM_013207437.2"/>
</dbReference>
<dbReference type="GO" id="GO:0016020">
    <property type="term" value="C:membrane"/>
    <property type="evidence" value="ECO:0007669"/>
    <property type="project" value="UniProtKB-SubCell"/>
</dbReference>
<feature type="compositionally biased region" description="Low complexity" evidence="4">
    <location>
        <begin position="330"/>
        <end position="347"/>
    </location>
</feature>
<evidence type="ECO:0000256" key="2">
    <source>
        <dbReference type="ARBA" id="ARBA00023136"/>
    </source>
</evidence>
<comment type="subcellular location">
    <subcellularLocation>
        <location evidence="1">Membrane</location>
    </subcellularLocation>
</comment>
<feature type="region of interest" description="Disordered" evidence="4">
    <location>
        <begin position="175"/>
        <end position="194"/>
    </location>
</feature>
<keyword evidence="3" id="KW-0325">Glycoprotein</keyword>
<feature type="signal peptide" evidence="6">
    <location>
        <begin position="1"/>
        <end position="20"/>
    </location>
</feature>
<gene>
    <name evidence="9" type="primary">LOC106052144</name>
</gene>
<evidence type="ECO:0000259" key="7">
    <source>
        <dbReference type="Pfam" id="PF07502"/>
    </source>
</evidence>